<gene>
    <name evidence="11" type="ORF">CEXT_316851</name>
</gene>
<keyword evidence="2" id="KW-0479">Metal-binding</keyword>
<dbReference type="GO" id="GO:0008270">
    <property type="term" value="F:zinc ion binding"/>
    <property type="evidence" value="ECO:0007669"/>
    <property type="project" value="UniProtKB-KW"/>
</dbReference>
<dbReference type="PROSITE" id="PS50157">
    <property type="entry name" value="ZINC_FINGER_C2H2_2"/>
    <property type="match status" value="1"/>
</dbReference>
<comment type="subcellular location">
    <subcellularLocation>
        <location evidence="1">Nucleus</location>
    </subcellularLocation>
</comment>
<name>A0AAV4WU29_CAEEX</name>
<dbReference type="Proteomes" id="UP001054945">
    <property type="component" value="Unassembled WGS sequence"/>
</dbReference>
<dbReference type="GO" id="GO:0001817">
    <property type="term" value="P:regulation of cytokine production"/>
    <property type="evidence" value="ECO:0007669"/>
    <property type="project" value="TreeGrafter"/>
</dbReference>
<dbReference type="EMBL" id="BPLR01016700">
    <property type="protein sequence ID" value="GIY85828.1"/>
    <property type="molecule type" value="Genomic_DNA"/>
</dbReference>
<dbReference type="AlphaFoldDB" id="A0AAV4WU29"/>
<accession>A0AAV4WU29</accession>
<evidence type="ECO:0000259" key="10">
    <source>
        <dbReference type="PROSITE" id="PS50157"/>
    </source>
</evidence>
<proteinExistence type="predicted"/>
<keyword evidence="4 9" id="KW-0863">Zinc-finger</keyword>
<protein>
    <recommendedName>
        <fullName evidence="10">C2H2-type domain-containing protein</fullName>
    </recommendedName>
</protein>
<dbReference type="InterPro" id="IPR013087">
    <property type="entry name" value="Znf_C2H2_type"/>
</dbReference>
<dbReference type="Pfam" id="PF00096">
    <property type="entry name" value="zf-C2H2"/>
    <property type="match status" value="1"/>
</dbReference>
<evidence type="ECO:0000256" key="7">
    <source>
        <dbReference type="ARBA" id="ARBA00023163"/>
    </source>
</evidence>
<feature type="domain" description="C2H2-type" evidence="10">
    <location>
        <begin position="164"/>
        <end position="191"/>
    </location>
</feature>
<dbReference type="PANTHER" id="PTHR24399:SF23">
    <property type="entry name" value="C2H2-TYPE DOMAIN-CONTAINING PROTEIN"/>
    <property type="match status" value="1"/>
</dbReference>
<evidence type="ECO:0000256" key="5">
    <source>
        <dbReference type="ARBA" id="ARBA00022833"/>
    </source>
</evidence>
<dbReference type="PROSITE" id="PS00028">
    <property type="entry name" value="ZINC_FINGER_C2H2_1"/>
    <property type="match status" value="1"/>
</dbReference>
<evidence type="ECO:0000256" key="2">
    <source>
        <dbReference type="ARBA" id="ARBA00022723"/>
    </source>
</evidence>
<keyword evidence="5" id="KW-0862">Zinc</keyword>
<evidence type="ECO:0000256" key="1">
    <source>
        <dbReference type="ARBA" id="ARBA00004123"/>
    </source>
</evidence>
<evidence type="ECO:0000256" key="3">
    <source>
        <dbReference type="ARBA" id="ARBA00022737"/>
    </source>
</evidence>
<evidence type="ECO:0000256" key="4">
    <source>
        <dbReference type="ARBA" id="ARBA00022771"/>
    </source>
</evidence>
<evidence type="ECO:0000313" key="11">
    <source>
        <dbReference type="EMBL" id="GIY85828.1"/>
    </source>
</evidence>
<keyword evidence="3" id="KW-0677">Repeat</keyword>
<reference evidence="11 12" key="1">
    <citation type="submission" date="2021-06" db="EMBL/GenBank/DDBJ databases">
        <title>Caerostris extrusa draft genome.</title>
        <authorList>
            <person name="Kono N."/>
            <person name="Arakawa K."/>
        </authorList>
    </citation>
    <scope>NUCLEOTIDE SEQUENCE [LARGE SCALE GENOMIC DNA]</scope>
</reference>
<keyword evidence="12" id="KW-1185">Reference proteome</keyword>
<dbReference type="GO" id="GO:0002682">
    <property type="term" value="P:regulation of immune system process"/>
    <property type="evidence" value="ECO:0007669"/>
    <property type="project" value="TreeGrafter"/>
</dbReference>
<dbReference type="GO" id="GO:0000978">
    <property type="term" value="F:RNA polymerase II cis-regulatory region sequence-specific DNA binding"/>
    <property type="evidence" value="ECO:0007669"/>
    <property type="project" value="TreeGrafter"/>
</dbReference>
<dbReference type="GO" id="GO:0005654">
    <property type="term" value="C:nucleoplasm"/>
    <property type="evidence" value="ECO:0007669"/>
    <property type="project" value="TreeGrafter"/>
</dbReference>
<evidence type="ECO:0000256" key="8">
    <source>
        <dbReference type="ARBA" id="ARBA00023242"/>
    </source>
</evidence>
<sequence>MSVATPCVLPGFQRTFDRRNFISYATHPSESSVNCEKYSKDQSLGGAAYTSQNMDAPQERKNPPYESSKCPMQFKQKVCLESHESCHNVKKTHVCRFCDKSFTLSDTLGISLPIWGKSYVCSFCDKAILGEKPHSKPHSCKKCCSDGANLNKNVHISHTDEKPYECNKCGKNYAYTSSLRRHMLKHAGEERSKCDSCGDEFSSEESLAAHKCKEE</sequence>
<organism evidence="11 12">
    <name type="scientific">Caerostris extrusa</name>
    <name type="common">Bark spider</name>
    <name type="synonym">Caerostris bankana</name>
    <dbReference type="NCBI Taxonomy" id="172846"/>
    <lineage>
        <taxon>Eukaryota</taxon>
        <taxon>Metazoa</taxon>
        <taxon>Ecdysozoa</taxon>
        <taxon>Arthropoda</taxon>
        <taxon>Chelicerata</taxon>
        <taxon>Arachnida</taxon>
        <taxon>Araneae</taxon>
        <taxon>Araneomorphae</taxon>
        <taxon>Entelegynae</taxon>
        <taxon>Araneoidea</taxon>
        <taxon>Araneidae</taxon>
        <taxon>Caerostris</taxon>
    </lineage>
</organism>
<dbReference type="PANTHER" id="PTHR24399">
    <property type="entry name" value="ZINC FINGER AND BTB DOMAIN-CONTAINING"/>
    <property type="match status" value="1"/>
</dbReference>
<keyword evidence="8" id="KW-0539">Nucleus</keyword>
<dbReference type="FunFam" id="3.30.160.60:FF:000522">
    <property type="entry name" value="zinc finger protein 285"/>
    <property type="match status" value="1"/>
</dbReference>
<keyword evidence="6" id="KW-0805">Transcription regulation</keyword>
<evidence type="ECO:0000256" key="9">
    <source>
        <dbReference type="PROSITE-ProRule" id="PRU00042"/>
    </source>
</evidence>
<dbReference type="SUPFAM" id="SSF57667">
    <property type="entry name" value="beta-beta-alpha zinc fingers"/>
    <property type="match status" value="2"/>
</dbReference>
<evidence type="ECO:0000256" key="6">
    <source>
        <dbReference type="ARBA" id="ARBA00023015"/>
    </source>
</evidence>
<dbReference type="SMART" id="SM00355">
    <property type="entry name" value="ZnF_C2H2"/>
    <property type="match status" value="2"/>
</dbReference>
<dbReference type="Gene3D" id="3.30.160.60">
    <property type="entry name" value="Classic Zinc Finger"/>
    <property type="match status" value="2"/>
</dbReference>
<comment type="caution">
    <text evidence="11">The sequence shown here is derived from an EMBL/GenBank/DDBJ whole genome shotgun (WGS) entry which is preliminary data.</text>
</comment>
<dbReference type="GO" id="GO:0001227">
    <property type="term" value="F:DNA-binding transcription repressor activity, RNA polymerase II-specific"/>
    <property type="evidence" value="ECO:0007669"/>
    <property type="project" value="TreeGrafter"/>
</dbReference>
<keyword evidence="7" id="KW-0804">Transcription</keyword>
<evidence type="ECO:0000313" key="12">
    <source>
        <dbReference type="Proteomes" id="UP001054945"/>
    </source>
</evidence>
<dbReference type="InterPro" id="IPR036236">
    <property type="entry name" value="Znf_C2H2_sf"/>
</dbReference>